<dbReference type="STRING" id="365046.Rta_15110"/>
<dbReference type="Proteomes" id="UP000008385">
    <property type="component" value="Chromosome"/>
</dbReference>
<name>F5Y4U6_RAMTT</name>
<accession>F5Y4U6</accession>
<protein>
    <submittedName>
        <fullName evidence="2">Candidate membrane protein</fullName>
    </submittedName>
</protein>
<evidence type="ECO:0000256" key="1">
    <source>
        <dbReference type="SAM" id="Phobius"/>
    </source>
</evidence>
<keyword evidence="1" id="KW-0812">Transmembrane</keyword>
<keyword evidence="1" id="KW-1133">Transmembrane helix</keyword>
<dbReference type="KEGG" id="rta:Rta_15110"/>
<evidence type="ECO:0000313" key="2">
    <source>
        <dbReference type="EMBL" id="AEG92602.1"/>
    </source>
</evidence>
<reference evidence="3" key="1">
    <citation type="submission" date="2006-01" db="EMBL/GenBank/DDBJ databases">
        <title>Genome of the cyst-dividing bacterium Ramlibacter tataouinensis.</title>
        <authorList>
            <person name="Barakat M."/>
            <person name="Ortet P."/>
            <person name="De Luca G."/>
            <person name="Jourlin-Castelli C."/>
            <person name="Ansaldi M."/>
            <person name="Py B."/>
            <person name="Fichant G."/>
            <person name="Coutinho P."/>
            <person name="Voulhoux R."/>
            <person name="Bastien O."/>
            <person name="Roy S."/>
            <person name="Marechal E."/>
            <person name="Henrissat B."/>
            <person name="Quentin Y."/>
            <person name="Noirot P."/>
            <person name="Filloux A."/>
            <person name="Mejean V."/>
            <person name="DuBow M."/>
            <person name="Barras F."/>
            <person name="Heulin T."/>
        </authorList>
    </citation>
    <scope>NUCLEOTIDE SEQUENCE [LARGE SCALE GENOMIC DNA]</scope>
    <source>
        <strain evidence="3">ATCC BAA-407 / DSM 14655 / LMG 21543 / TTB310</strain>
    </source>
</reference>
<dbReference type="InterPro" id="IPR006747">
    <property type="entry name" value="DUF599"/>
</dbReference>
<dbReference type="PANTHER" id="PTHR31881">
    <property type="match status" value="1"/>
</dbReference>
<dbReference type="PANTHER" id="PTHR31881:SF6">
    <property type="entry name" value="OS09G0494600 PROTEIN"/>
    <property type="match status" value="1"/>
</dbReference>
<sequence length="235" mass="26165">MMAGMQTLALLPWPDLLAMAWFLAAWVGYAWYSRRASVHGATLLATTNRYRRYWMLQATSRDPRVLDGIIVQSLSSSPSFFASATIIIIGGLLALLGTTDKAAEFVREIPFATRTSMLVFELKMLVLIGIFVYAFFRFTWSIRQYTFGALLLGSLPAPEEFAAGKFDRERFANRAGTLVGMAAETFNDGVRAYYFAFAAIAWFFSPLALAVGAALVVAVLYGREFHSQVLHVLRD</sequence>
<keyword evidence="3" id="KW-1185">Reference proteome</keyword>
<reference evidence="2 3" key="2">
    <citation type="journal article" date="2011" name="PLoS ONE">
        <title>The Cyst-Dividing Bacterium Ramlibacter tataouinensis TTB310 Genome Reveals a Well-Stocked Toolbox for Adaptation to a Desert Environment.</title>
        <authorList>
            <person name="De Luca G."/>
            <person name="Barakat M."/>
            <person name="Ortet P."/>
            <person name="Fochesato S."/>
            <person name="Jourlin-Castelli C."/>
            <person name="Ansaldi M."/>
            <person name="Py B."/>
            <person name="Fichant G."/>
            <person name="Coutinho P.M."/>
            <person name="Voulhoux R."/>
            <person name="Bastien O."/>
            <person name="Marechal E."/>
            <person name="Henrissat B."/>
            <person name="Quentin Y."/>
            <person name="Noirot P."/>
            <person name="Filloux A."/>
            <person name="Mejean V."/>
            <person name="Dubow M.S."/>
            <person name="Barras F."/>
            <person name="Barbe V."/>
            <person name="Weissenbach J."/>
            <person name="Mihalcescu I."/>
            <person name="Vermeglio A."/>
            <person name="Achouak W."/>
            <person name="Heulin T."/>
        </authorList>
    </citation>
    <scope>NUCLEOTIDE SEQUENCE [LARGE SCALE GENOMIC DNA]</scope>
    <source>
        <strain evidence="3">ATCC BAA-407 / DSM 14655 / LMG 21543 / TTB310</strain>
    </source>
</reference>
<dbReference type="HOGENOM" id="CLU_096744_0_0_4"/>
<proteinExistence type="predicted"/>
<dbReference type="AlphaFoldDB" id="F5Y4U6"/>
<dbReference type="PATRIC" id="fig|365046.3.peg.1541"/>
<feature type="transmembrane region" description="Helical" evidence="1">
    <location>
        <begin position="193"/>
        <end position="221"/>
    </location>
</feature>
<dbReference type="Pfam" id="PF04654">
    <property type="entry name" value="DUF599"/>
    <property type="match status" value="1"/>
</dbReference>
<keyword evidence="1" id="KW-0472">Membrane</keyword>
<dbReference type="EMBL" id="CP000245">
    <property type="protein sequence ID" value="AEG92602.1"/>
    <property type="molecule type" value="Genomic_DNA"/>
</dbReference>
<feature type="transmembrane region" description="Helical" evidence="1">
    <location>
        <begin position="80"/>
        <end position="97"/>
    </location>
</feature>
<gene>
    <name evidence="2" type="ordered locus">Rta_15110</name>
</gene>
<organism evidence="2 3">
    <name type="scientific">Ramlibacter tataouinensis (strain ATCC BAA-407 / DSM 14655 / LMG 21543 / TTB310)</name>
    <dbReference type="NCBI Taxonomy" id="365046"/>
    <lineage>
        <taxon>Bacteria</taxon>
        <taxon>Pseudomonadati</taxon>
        <taxon>Pseudomonadota</taxon>
        <taxon>Betaproteobacteria</taxon>
        <taxon>Burkholderiales</taxon>
        <taxon>Comamonadaceae</taxon>
        <taxon>Ramlibacter</taxon>
    </lineage>
</organism>
<feature type="transmembrane region" description="Helical" evidence="1">
    <location>
        <begin position="118"/>
        <end position="136"/>
    </location>
</feature>
<feature type="transmembrane region" description="Helical" evidence="1">
    <location>
        <begin position="12"/>
        <end position="32"/>
    </location>
</feature>
<evidence type="ECO:0000313" key="3">
    <source>
        <dbReference type="Proteomes" id="UP000008385"/>
    </source>
</evidence>
<dbReference type="eggNOG" id="COG3821">
    <property type="taxonomic scope" value="Bacteria"/>
</dbReference>